<sequence length="169" mass="19798">MSTYTNEQVAHLVEGSLDWETTFRMLSMPKDESRFERYLAALQAKVSFPDRIVLPLGPHMYIVQSATTKKWVIKCDCGHEFCGFLDNWKLHAAIYVRDTEEAMTEVYPKLMAPDTQWQVYREYYCPACGTMHDVEAPTPWYPVIHDFEPDIEAFYKEWVHLPVPERAPD</sequence>
<dbReference type="EMBL" id="QHKS01000021">
    <property type="protein sequence ID" value="RDJ99646.1"/>
    <property type="molecule type" value="Genomic_DNA"/>
</dbReference>
<keyword evidence="2" id="KW-1185">Reference proteome</keyword>
<organism evidence="1 2">
    <name type="scientific">Paraburkholderia lacunae</name>
    <dbReference type="NCBI Taxonomy" id="2211104"/>
    <lineage>
        <taxon>Bacteria</taxon>
        <taxon>Pseudomonadati</taxon>
        <taxon>Pseudomonadota</taxon>
        <taxon>Betaproteobacteria</taxon>
        <taxon>Burkholderiales</taxon>
        <taxon>Burkholderiaceae</taxon>
        <taxon>Paraburkholderia</taxon>
    </lineage>
</organism>
<dbReference type="Proteomes" id="UP000254875">
    <property type="component" value="Unassembled WGS sequence"/>
</dbReference>
<dbReference type="PIRSF" id="PIRSF019217">
    <property type="entry name" value="Acetone_carboxlyase_gsu"/>
    <property type="match status" value="1"/>
</dbReference>
<dbReference type="AlphaFoldDB" id="A0A370N212"/>
<name>A0A370N212_9BURK</name>
<accession>A0A370N212</accession>
<evidence type="ECO:0000313" key="2">
    <source>
        <dbReference type="Proteomes" id="UP000254875"/>
    </source>
</evidence>
<gene>
    <name evidence="1" type="ORF">DLM46_27430</name>
</gene>
<dbReference type="OrthoDB" id="8688459at2"/>
<dbReference type="Pfam" id="PF08882">
    <property type="entry name" value="Acetone_carb_G"/>
    <property type="match status" value="1"/>
</dbReference>
<comment type="caution">
    <text evidence="1">The sequence shown here is derived from an EMBL/GenBank/DDBJ whole genome shotgun (WGS) entry which is preliminary data.</text>
</comment>
<evidence type="ECO:0000313" key="1">
    <source>
        <dbReference type="EMBL" id="RDJ99646.1"/>
    </source>
</evidence>
<dbReference type="RefSeq" id="WP_115105579.1">
    <property type="nucleotide sequence ID" value="NZ_QHKS01000021.1"/>
</dbReference>
<reference evidence="2" key="1">
    <citation type="submission" date="2018-05" db="EMBL/GenBank/DDBJ databases">
        <authorList>
            <person name="Feng T."/>
        </authorList>
    </citation>
    <scope>NUCLEOTIDE SEQUENCE [LARGE SCALE GENOMIC DNA]</scope>
    <source>
        <strain evidence="2">S27</strain>
    </source>
</reference>
<proteinExistence type="predicted"/>
<protein>
    <submittedName>
        <fullName evidence="1">Acetone carboxylase subunit gamma</fullName>
    </submittedName>
</protein>
<dbReference type="InterPro" id="IPR016750">
    <property type="entry name" value="Aceto_COase_bsu/gsu"/>
</dbReference>